<dbReference type="InterPro" id="IPR002905">
    <property type="entry name" value="Trm1"/>
</dbReference>
<evidence type="ECO:0000256" key="9">
    <source>
        <dbReference type="PROSITE-ProRule" id="PRU00958"/>
    </source>
</evidence>
<feature type="region of interest" description="Disordered" evidence="10">
    <location>
        <begin position="60"/>
        <end position="139"/>
    </location>
</feature>
<gene>
    <name evidence="11" type="ORF">BN980_GECA03s05389g</name>
</gene>
<dbReference type="OrthoDB" id="6349953at2759"/>
<evidence type="ECO:0000256" key="7">
    <source>
        <dbReference type="ARBA" id="ARBA00039099"/>
    </source>
</evidence>
<organism evidence="11 12">
    <name type="scientific">Geotrichum candidum</name>
    <name type="common">Oospora lactis</name>
    <name type="synonym">Dipodascus geotrichum</name>
    <dbReference type="NCBI Taxonomy" id="1173061"/>
    <lineage>
        <taxon>Eukaryota</taxon>
        <taxon>Fungi</taxon>
        <taxon>Dikarya</taxon>
        <taxon>Ascomycota</taxon>
        <taxon>Saccharomycotina</taxon>
        <taxon>Dipodascomycetes</taxon>
        <taxon>Dipodascales</taxon>
        <taxon>Dipodascaceae</taxon>
        <taxon>Geotrichum</taxon>
    </lineage>
</organism>
<evidence type="ECO:0000313" key="11">
    <source>
        <dbReference type="EMBL" id="CDO52652.1"/>
    </source>
</evidence>
<evidence type="ECO:0000256" key="4">
    <source>
        <dbReference type="ARBA" id="ARBA00022691"/>
    </source>
</evidence>
<evidence type="ECO:0000256" key="3">
    <source>
        <dbReference type="ARBA" id="ARBA00022679"/>
    </source>
</evidence>
<dbReference type="STRING" id="1173061.A0A0J9X6B4"/>
<dbReference type="PROSITE" id="PS51626">
    <property type="entry name" value="SAM_MT_TRM1"/>
    <property type="match status" value="1"/>
</dbReference>
<keyword evidence="2 9" id="KW-0489">Methyltransferase</keyword>
<comment type="caution">
    <text evidence="11">The sequence shown here is derived from an EMBL/GenBank/DDBJ whole genome shotgun (WGS) entry which is preliminary data.</text>
</comment>
<feature type="compositionally biased region" description="Basic and acidic residues" evidence="10">
    <location>
        <begin position="118"/>
        <end position="128"/>
    </location>
</feature>
<keyword evidence="6 9" id="KW-0694">RNA-binding</keyword>
<feature type="compositionally biased region" description="Basic residues" evidence="10">
    <location>
        <begin position="64"/>
        <end position="77"/>
    </location>
</feature>
<dbReference type="Gene3D" id="3.30.56.70">
    <property type="entry name" value="N2,N2-dimethylguanosine tRNA methyltransferase, C-terminal domain"/>
    <property type="match status" value="1"/>
</dbReference>
<comment type="catalytic activity">
    <reaction evidence="8 9">
        <text>guanosine(26) in tRNA + 2 S-adenosyl-L-methionine = N(2)-dimethylguanosine(26) in tRNA + 2 S-adenosyl-L-homocysteine + 2 H(+)</text>
        <dbReference type="Rhea" id="RHEA:43140"/>
        <dbReference type="Rhea" id="RHEA-COMP:10359"/>
        <dbReference type="Rhea" id="RHEA-COMP:10360"/>
        <dbReference type="ChEBI" id="CHEBI:15378"/>
        <dbReference type="ChEBI" id="CHEBI:57856"/>
        <dbReference type="ChEBI" id="CHEBI:59789"/>
        <dbReference type="ChEBI" id="CHEBI:74269"/>
        <dbReference type="ChEBI" id="CHEBI:74513"/>
        <dbReference type="EC" id="2.1.1.216"/>
    </reaction>
</comment>
<evidence type="ECO:0000256" key="10">
    <source>
        <dbReference type="SAM" id="MobiDB-lite"/>
    </source>
</evidence>
<reference evidence="11" key="1">
    <citation type="submission" date="2014-03" db="EMBL/GenBank/DDBJ databases">
        <authorList>
            <person name="Casaregola S."/>
        </authorList>
    </citation>
    <scope>NUCLEOTIDE SEQUENCE [LARGE SCALE GENOMIC DNA]</scope>
    <source>
        <strain evidence="11">CLIB 918</strain>
    </source>
</reference>
<dbReference type="PANTHER" id="PTHR10631">
    <property type="entry name" value="N 2 ,N 2 -DIMETHYLGUANOSINE TRNA METHYLTRANSFERASE"/>
    <property type="match status" value="1"/>
</dbReference>
<accession>A0A0J9X6B4</accession>
<dbReference type="GO" id="GO:0160104">
    <property type="term" value="F:tRNA (guanine(26)-N2)-dimethyltransferase activity"/>
    <property type="evidence" value="ECO:0007669"/>
    <property type="project" value="UniProtKB-UniRule"/>
</dbReference>
<keyword evidence="4 9" id="KW-0949">S-adenosyl-L-methionine</keyword>
<dbReference type="EMBL" id="CCBN010000003">
    <property type="protein sequence ID" value="CDO52652.1"/>
    <property type="molecule type" value="Genomic_DNA"/>
</dbReference>
<dbReference type="InterPro" id="IPR029063">
    <property type="entry name" value="SAM-dependent_MTases_sf"/>
</dbReference>
<keyword evidence="12" id="KW-1185">Reference proteome</keyword>
<evidence type="ECO:0000256" key="8">
    <source>
        <dbReference type="ARBA" id="ARBA00051897"/>
    </source>
</evidence>
<dbReference type="Gene3D" id="3.40.50.150">
    <property type="entry name" value="Vaccinia Virus protein VP39"/>
    <property type="match status" value="1"/>
</dbReference>
<protein>
    <recommendedName>
        <fullName evidence="7 9">tRNA (guanine(26)-N(2))-dimethyltransferase</fullName>
        <ecNumber evidence="7 9">2.1.1.216</ecNumber>
    </recommendedName>
</protein>
<keyword evidence="1 9" id="KW-0820">tRNA-binding</keyword>
<dbReference type="SUPFAM" id="SSF53335">
    <property type="entry name" value="S-adenosyl-L-methionine-dependent methyltransferases"/>
    <property type="match status" value="1"/>
</dbReference>
<feature type="compositionally biased region" description="Basic and acidic residues" evidence="10">
    <location>
        <begin position="78"/>
        <end position="105"/>
    </location>
</feature>
<comment type="similarity">
    <text evidence="9">Belongs to the class I-like SAM-binding methyltransferase superfamily. Trm1 family.</text>
</comment>
<keyword evidence="5 9" id="KW-0819">tRNA processing</keyword>
<keyword evidence="3 9" id="KW-0808">Transferase</keyword>
<dbReference type="GO" id="GO:0000049">
    <property type="term" value="F:tRNA binding"/>
    <property type="evidence" value="ECO:0007669"/>
    <property type="project" value="UniProtKB-UniRule"/>
</dbReference>
<dbReference type="PANTHER" id="PTHR10631:SF3">
    <property type="entry name" value="TRNA (GUANINE(26)-N(2))-DIMETHYLTRANSFERASE"/>
    <property type="match status" value="1"/>
</dbReference>
<dbReference type="EC" id="2.1.1.216" evidence="7 9"/>
<proteinExistence type="inferred from homology"/>
<dbReference type="CDD" id="cd02440">
    <property type="entry name" value="AdoMet_MTases"/>
    <property type="match status" value="1"/>
</dbReference>
<dbReference type="Pfam" id="PF02005">
    <property type="entry name" value="TRM"/>
    <property type="match status" value="1"/>
</dbReference>
<evidence type="ECO:0000313" key="12">
    <source>
        <dbReference type="Proteomes" id="UP000242525"/>
    </source>
</evidence>
<sequence length="569" mass="62778">MTEATEKPTYDETLLDKITEGKASILFPKGNKVFYNPIQQFNRDISVLGIRAWSEIFEAEQKSKKAKKNNNNNKRKGSNKESESSPKFTKVSENEKVAAEAKPANESEAAEPATSETVEEKSADKQQEESTAVGSNLVVAKPHEPKPYIEIIEALSASGLRAIRYALEIPKIKTVIANDFSASAVESIKQNSQYSGADSVVKPNEGDACVLMYQHKNKPVHVVDLDPYGSATPFMDAAVQSIKDGGIMLVTCTDLAVLAGNSYPEKCFSQYGGQTLHSDASHESALRLVLNMVASTAAKYGKSIEPLLSLSIDFYVRLFIRIKTSPLQVKQNAHNTMIVYQCTGCGTFTKQPLGKAVQKNNNFKYGYARGPTVSERCAHCDSLHIIAGPMWGGPIHNKAFIDKMLEVYKDLDTDVYKTTSRIEGMLTLAKDELTDVPFYFSPQNIASIVRSSSPPHRKIVSALCNAGYQVSFTHALAGGIKTDAPFTVIWDIFRQWIKEAHNGETSKNLKEASPGTKIVKLLEPVSGLKISFEDHPRALELEKFRKSKVVRYQENPTKNWGPKAKASKN</sequence>
<dbReference type="NCBIfam" id="TIGR00308">
    <property type="entry name" value="TRM1"/>
    <property type="match status" value="1"/>
</dbReference>
<feature type="compositionally biased region" description="Low complexity" evidence="10">
    <location>
        <begin position="106"/>
        <end position="116"/>
    </location>
</feature>
<dbReference type="InterPro" id="IPR042296">
    <property type="entry name" value="tRNA_met_Trm1_C"/>
</dbReference>
<dbReference type="Proteomes" id="UP000242525">
    <property type="component" value="Unassembled WGS sequence"/>
</dbReference>
<evidence type="ECO:0000256" key="6">
    <source>
        <dbReference type="ARBA" id="ARBA00022884"/>
    </source>
</evidence>
<dbReference type="AlphaFoldDB" id="A0A0J9X6B4"/>
<dbReference type="GO" id="GO:0002940">
    <property type="term" value="P:tRNA N2-guanine methylation"/>
    <property type="evidence" value="ECO:0007669"/>
    <property type="project" value="TreeGrafter"/>
</dbReference>
<name>A0A0J9X6B4_GEOCN</name>
<evidence type="ECO:0000256" key="5">
    <source>
        <dbReference type="ARBA" id="ARBA00022694"/>
    </source>
</evidence>
<dbReference type="GO" id="GO:0005634">
    <property type="term" value="C:nucleus"/>
    <property type="evidence" value="ECO:0007669"/>
    <property type="project" value="TreeGrafter"/>
</dbReference>
<dbReference type="FunFam" id="3.30.56.70:FF:000001">
    <property type="entry name" value="tRNA (guanine(26)-N(2))-dimethyltransferase"/>
    <property type="match status" value="1"/>
</dbReference>
<evidence type="ECO:0000256" key="2">
    <source>
        <dbReference type="ARBA" id="ARBA00022603"/>
    </source>
</evidence>
<evidence type="ECO:0000256" key="1">
    <source>
        <dbReference type="ARBA" id="ARBA00022555"/>
    </source>
</evidence>